<proteinExistence type="predicted"/>
<evidence type="ECO:0000313" key="2">
    <source>
        <dbReference type="EMBL" id="SVC58704.1"/>
    </source>
</evidence>
<gene>
    <name evidence="2" type="ORF">METZ01_LOCUS311558</name>
</gene>
<dbReference type="AlphaFoldDB" id="A0A382NBW8"/>
<evidence type="ECO:0000256" key="1">
    <source>
        <dbReference type="SAM" id="MobiDB-lite"/>
    </source>
</evidence>
<dbReference type="EMBL" id="UINC01099430">
    <property type="protein sequence ID" value="SVC58704.1"/>
    <property type="molecule type" value="Genomic_DNA"/>
</dbReference>
<feature type="region of interest" description="Disordered" evidence="1">
    <location>
        <begin position="1"/>
        <end position="56"/>
    </location>
</feature>
<protein>
    <submittedName>
        <fullName evidence="2">Uncharacterized protein</fullName>
    </submittedName>
</protein>
<organism evidence="2">
    <name type="scientific">marine metagenome</name>
    <dbReference type="NCBI Taxonomy" id="408172"/>
    <lineage>
        <taxon>unclassified sequences</taxon>
        <taxon>metagenomes</taxon>
        <taxon>ecological metagenomes</taxon>
    </lineage>
</organism>
<sequence length="102" mass="10799">MKFDSSYERSNTNSNAGACRSFTRRATSVRRKGAARDNASTTGAPSPPPNGITNTLACLRSGDARTSVTVIGVVLKIGSRIGARANVSVSASRRSSPTRNWR</sequence>
<reference evidence="2" key="1">
    <citation type="submission" date="2018-05" db="EMBL/GenBank/DDBJ databases">
        <authorList>
            <person name="Lanie J.A."/>
            <person name="Ng W.-L."/>
            <person name="Kazmierczak K.M."/>
            <person name="Andrzejewski T.M."/>
            <person name="Davidsen T.M."/>
            <person name="Wayne K.J."/>
            <person name="Tettelin H."/>
            <person name="Glass J.I."/>
            <person name="Rusch D."/>
            <person name="Podicherti R."/>
            <person name="Tsui H.-C.T."/>
            <person name="Winkler M.E."/>
        </authorList>
    </citation>
    <scope>NUCLEOTIDE SEQUENCE</scope>
</reference>
<name>A0A382NBW8_9ZZZZ</name>
<accession>A0A382NBW8</accession>